<dbReference type="InterPro" id="IPR036779">
    <property type="entry name" value="LysM_dom_sf"/>
</dbReference>
<dbReference type="SMART" id="SM00257">
    <property type="entry name" value="LysM"/>
    <property type="match status" value="2"/>
</dbReference>
<feature type="region of interest" description="Disordered" evidence="5">
    <location>
        <begin position="95"/>
        <end position="125"/>
    </location>
</feature>
<dbReference type="EMBL" id="JASWJB010000005">
    <property type="protein sequence ID" value="KAK2616538.1"/>
    <property type="molecule type" value="Genomic_DNA"/>
</dbReference>
<dbReference type="CDD" id="cd00118">
    <property type="entry name" value="LysM"/>
    <property type="match status" value="3"/>
</dbReference>
<feature type="domain" description="LysM" evidence="7">
    <location>
        <begin position="209"/>
        <end position="256"/>
    </location>
</feature>
<dbReference type="InterPro" id="IPR018392">
    <property type="entry name" value="LysM"/>
</dbReference>
<dbReference type="InterPro" id="IPR052210">
    <property type="entry name" value="LysM1-like"/>
</dbReference>
<evidence type="ECO:0000256" key="5">
    <source>
        <dbReference type="SAM" id="MobiDB-lite"/>
    </source>
</evidence>
<keyword evidence="2 6" id="KW-0732">Signal</keyword>
<feature type="compositionally biased region" description="Polar residues" evidence="5">
    <location>
        <begin position="105"/>
        <end position="125"/>
    </location>
</feature>
<evidence type="ECO:0000256" key="6">
    <source>
        <dbReference type="SAM" id="SignalP"/>
    </source>
</evidence>
<evidence type="ECO:0000256" key="2">
    <source>
        <dbReference type="ARBA" id="ARBA00022729"/>
    </source>
</evidence>
<dbReference type="AlphaFoldDB" id="A0AAJ0G3Z2"/>
<evidence type="ECO:0000256" key="1">
    <source>
        <dbReference type="ARBA" id="ARBA00022669"/>
    </source>
</evidence>
<evidence type="ECO:0000256" key="3">
    <source>
        <dbReference type="ARBA" id="ARBA00023026"/>
    </source>
</evidence>
<dbReference type="Proteomes" id="UP001251528">
    <property type="component" value="Unassembled WGS sequence"/>
</dbReference>
<evidence type="ECO:0000259" key="7">
    <source>
        <dbReference type="PROSITE" id="PS51782"/>
    </source>
</evidence>
<feature type="domain" description="LysM" evidence="7">
    <location>
        <begin position="282"/>
        <end position="317"/>
    </location>
</feature>
<evidence type="ECO:0000256" key="4">
    <source>
        <dbReference type="ARBA" id="ARBA00044955"/>
    </source>
</evidence>
<accession>A0AAJ0G3Z2</accession>
<evidence type="ECO:0000313" key="9">
    <source>
        <dbReference type="Proteomes" id="UP001251528"/>
    </source>
</evidence>
<dbReference type="Gene3D" id="3.10.350.10">
    <property type="entry name" value="LysM domain"/>
    <property type="match status" value="4"/>
</dbReference>
<gene>
    <name evidence="8" type="ORF">QQS21_000581</name>
</gene>
<keyword evidence="3" id="KW-0843">Virulence</keyword>
<feature type="signal peptide" evidence="6">
    <location>
        <begin position="1"/>
        <end position="16"/>
    </location>
</feature>
<keyword evidence="1" id="KW-0147">Chitin-binding</keyword>
<proteinExistence type="inferred from homology"/>
<dbReference type="PROSITE" id="PS51782">
    <property type="entry name" value="LYSM"/>
    <property type="match status" value="3"/>
</dbReference>
<comment type="caution">
    <text evidence="8">The sequence shown here is derived from an EMBL/GenBank/DDBJ whole genome shotgun (WGS) entry which is preliminary data.</text>
</comment>
<sequence length="317" mass="34406">MAKLLPFLFLLGFAAAASPGHIKRQDGPVDPGINDKCTFWDTATDKNAGCQIFVDNWRISREDFIAWNPSVKPDCSGIIAGHSYCVEVRNDKPITSKPTNVPKETATSTSQKGPAESSSGPSPTQDGIISSCKNFYKAQPGDTCAGIVNNYGTFSLSDFLKWNPGVGSDCSSLLIDFYYCVGIPGTPSTKLPPSGPTPVQEGITTDCKRYYKVVDGDTCQKIVDKHRTFSLSDFFKWNPAVGSDCRSLFLDFYVCVGVSGTPDKPPSGPTPTQPGITKLCDKYYQAKSGDTCQGILNKYGTFQLTDFYRWNPAVKSG</sequence>
<name>A0AAJ0G3Z2_9HYPO</name>
<comment type="similarity">
    <text evidence="4">Belongs to the secreted LysM effector family.</text>
</comment>
<dbReference type="PANTHER" id="PTHR34997">
    <property type="entry name" value="AM15"/>
    <property type="match status" value="1"/>
</dbReference>
<dbReference type="PANTHER" id="PTHR34997:SF2">
    <property type="entry name" value="LYSM DOMAIN-CONTAINING PROTEIN-RELATED"/>
    <property type="match status" value="1"/>
</dbReference>
<dbReference type="SUPFAM" id="SSF54106">
    <property type="entry name" value="LysM domain"/>
    <property type="match status" value="2"/>
</dbReference>
<dbReference type="GO" id="GO:0008061">
    <property type="term" value="F:chitin binding"/>
    <property type="evidence" value="ECO:0007669"/>
    <property type="project" value="UniProtKB-KW"/>
</dbReference>
<evidence type="ECO:0000313" key="8">
    <source>
        <dbReference type="EMBL" id="KAK2616538.1"/>
    </source>
</evidence>
<keyword evidence="9" id="KW-1185">Reference proteome</keyword>
<reference evidence="8" key="1">
    <citation type="submission" date="2023-06" db="EMBL/GenBank/DDBJ databases">
        <title>Conoideocrella luteorostrata (Hypocreales: Clavicipitaceae), a potential biocontrol fungus for elongate hemlock scale in United States Christmas tree production areas.</title>
        <authorList>
            <person name="Barrett H."/>
            <person name="Lovett B."/>
            <person name="Macias A.M."/>
            <person name="Stajich J.E."/>
            <person name="Kasson M.T."/>
        </authorList>
    </citation>
    <scope>NUCLEOTIDE SEQUENCE</scope>
    <source>
        <strain evidence="8">ARSEF 14590</strain>
    </source>
</reference>
<organism evidence="8 9">
    <name type="scientific">Conoideocrella luteorostrata</name>
    <dbReference type="NCBI Taxonomy" id="1105319"/>
    <lineage>
        <taxon>Eukaryota</taxon>
        <taxon>Fungi</taxon>
        <taxon>Dikarya</taxon>
        <taxon>Ascomycota</taxon>
        <taxon>Pezizomycotina</taxon>
        <taxon>Sordariomycetes</taxon>
        <taxon>Hypocreomycetidae</taxon>
        <taxon>Hypocreales</taxon>
        <taxon>Clavicipitaceae</taxon>
        <taxon>Conoideocrella</taxon>
    </lineage>
</organism>
<dbReference type="Pfam" id="PF01476">
    <property type="entry name" value="LysM"/>
    <property type="match status" value="2"/>
</dbReference>
<feature type="domain" description="LysM" evidence="7">
    <location>
        <begin position="134"/>
        <end position="181"/>
    </location>
</feature>
<feature type="chain" id="PRO_5042552095" description="LysM domain-containing protein" evidence="6">
    <location>
        <begin position="17"/>
        <end position="317"/>
    </location>
</feature>
<protein>
    <recommendedName>
        <fullName evidence="7">LysM domain-containing protein</fullName>
    </recommendedName>
</protein>